<dbReference type="KEGG" id="lpav:PLANPX_0510"/>
<evidence type="ECO:0000256" key="3">
    <source>
        <dbReference type="ARBA" id="ARBA00023157"/>
    </source>
</evidence>
<feature type="domain" description="Thioredoxin" evidence="7">
    <location>
        <begin position="238"/>
        <end position="384"/>
    </location>
</feature>
<dbReference type="GO" id="GO:0030313">
    <property type="term" value="C:cell envelope"/>
    <property type="evidence" value="ECO:0007669"/>
    <property type="project" value="UniProtKB-SubCell"/>
</dbReference>
<feature type="compositionally biased region" description="Basic and acidic residues" evidence="5">
    <location>
        <begin position="386"/>
        <end position="395"/>
    </location>
</feature>
<protein>
    <recommendedName>
        <fullName evidence="7">Thioredoxin domain-containing protein</fullName>
    </recommendedName>
</protein>
<evidence type="ECO:0000256" key="2">
    <source>
        <dbReference type="ARBA" id="ARBA00022748"/>
    </source>
</evidence>
<dbReference type="InterPro" id="IPR013740">
    <property type="entry name" value="Redoxin"/>
</dbReference>
<dbReference type="PROSITE" id="PS51352">
    <property type="entry name" value="THIOREDOXIN_2"/>
    <property type="match status" value="1"/>
</dbReference>
<feature type="signal peptide" evidence="6">
    <location>
        <begin position="1"/>
        <end position="28"/>
    </location>
</feature>
<keyword evidence="4" id="KW-0676">Redox-active center</keyword>
<dbReference type="InterPro" id="IPR036249">
    <property type="entry name" value="Thioredoxin-like_sf"/>
</dbReference>
<keyword evidence="3" id="KW-1015">Disulfide bond</keyword>
<sequence>MTRSLLGSFRVLWFLALALAAGATLQHAAPVHAQATAEADLFTVPEGDVKKLEEFMKKLAQTEPQGETDEEKMEFSIKALNALVEAANRLLAAEPSDDQAAQAYAYKFEALQALIQMEQPDALKKFEETLAAAREDKRDDIIGLGWQNTIMYTTSQWPELDAKQQQAFLDLIVDKVKAGPKPIDVSIVQVTSMRLDGSADDAVAKMLEQVIPILEKSQDKKVQEKLTEANLPGVLRRLTLLGNPMEITGTLLDGKEVDWASYRGKVVLVDFWATWCGPCRAEIPNVLEMYEAYHDKGFDVLGISLDATPEAAKKYVDENKLPWASIFPKKEDEREWQNPLVTYYGITGIPTAILVGKDGKVVNMNARGPVLGEELEKLLGPPAEKPATEKEAAAK</sequence>
<dbReference type="GO" id="GO:0017004">
    <property type="term" value="P:cytochrome complex assembly"/>
    <property type="evidence" value="ECO:0007669"/>
    <property type="project" value="UniProtKB-KW"/>
</dbReference>
<dbReference type="InterPro" id="IPR050553">
    <property type="entry name" value="Thioredoxin_ResA/DsbE_sf"/>
</dbReference>
<comment type="subcellular location">
    <subcellularLocation>
        <location evidence="1">Cell envelope</location>
    </subcellularLocation>
</comment>
<feature type="chain" id="PRO_5024852389" description="Thioredoxin domain-containing protein" evidence="6">
    <location>
        <begin position="29"/>
        <end position="395"/>
    </location>
</feature>
<evidence type="ECO:0000313" key="9">
    <source>
        <dbReference type="Proteomes" id="UP000326837"/>
    </source>
</evidence>
<accession>A0A5K7X2M4</accession>
<dbReference type="PANTHER" id="PTHR42852:SF6">
    <property type="entry name" value="THIOL:DISULFIDE INTERCHANGE PROTEIN DSBE"/>
    <property type="match status" value="1"/>
</dbReference>
<dbReference type="Pfam" id="PF08534">
    <property type="entry name" value="Redoxin"/>
    <property type="match status" value="1"/>
</dbReference>
<evidence type="ECO:0000256" key="6">
    <source>
        <dbReference type="SAM" id="SignalP"/>
    </source>
</evidence>
<keyword evidence="6" id="KW-0732">Signal</keyword>
<dbReference type="InterPro" id="IPR013766">
    <property type="entry name" value="Thioredoxin_domain"/>
</dbReference>
<dbReference type="PANTHER" id="PTHR42852">
    <property type="entry name" value="THIOL:DISULFIDE INTERCHANGE PROTEIN DSBE"/>
    <property type="match status" value="1"/>
</dbReference>
<feature type="region of interest" description="Disordered" evidence="5">
    <location>
        <begin position="376"/>
        <end position="395"/>
    </location>
</feature>
<dbReference type="EMBL" id="AP021861">
    <property type="protein sequence ID" value="BBO30898.1"/>
    <property type="molecule type" value="Genomic_DNA"/>
</dbReference>
<evidence type="ECO:0000259" key="7">
    <source>
        <dbReference type="PROSITE" id="PS51352"/>
    </source>
</evidence>
<proteinExistence type="predicted"/>
<gene>
    <name evidence="8" type="ORF">PLANPX_0510</name>
</gene>
<evidence type="ECO:0000256" key="5">
    <source>
        <dbReference type="SAM" id="MobiDB-lite"/>
    </source>
</evidence>
<dbReference type="PROSITE" id="PS00194">
    <property type="entry name" value="THIOREDOXIN_1"/>
    <property type="match status" value="1"/>
</dbReference>
<keyword evidence="9" id="KW-1185">Reference proteome</keyword>
<organism evidence="8 9">
    <name type="scientific">Lacipirellula parvula</name>
    <dbReference type="NCBI Taxonomy" id="2650471"/>
    <lineage>
        <taxon>Bacteria</taxon>
        <taxon>Pseudomonadati</taxon>
        <taxon>Planctomycetota</taxon>
        <taxon>Planctomycetia</taxon>
        <taxon>Pirellulales</taxon>
        <taxon>Lacipirellulaceae</taxon>
        <taxon>Lacipirellula</taxon>
    </lineage>
</organism>
<name>A0A5K7X2M4_9BACT</name>
<reference evidence="9" key="1">
    <citation type="submission" date="2019-10" db="EMBL/GenBank/DDBJ databases">
        <title>Lacipirellula parvula gen. nov., sp. nov., representing a lineage of planctomycetes widespread in freshwater anoxic habitats, and description of the family Lacipirellulaceae.</title>
        <authorList>
            <person name="Dedysh S.N."/>
            <person name="Kulichevskaya I.S."/>
            <person name="Beletsky A.V."/>
            <person name="Rakitin A.L."/>
            <person name="Mardanov A.V."/>
            <person name="Ivanova A.A."/>
            <person name="Saltykova V.X."/>
            <person name="Rijpstra W.I.C."/>
            <person name="Sinninghe Damste J.S."/>
            <person name="Ravin N.V."/>
        </authorList>
    </citation>
    <scope>NUCLEOTIDE SEQUENCE [LARGE SCALE GENOMIC DNA]</scope>
    <source>
        <strain evidence="9">PX69</strain>
    </source>
</reference>
<evidence type="ECO:0000313" key="8">
    <source>
        <dbReference type="EMBL" id="BBO30898.1"/>
    </source>
</evidence>
<evidence type="ECO:0000256" key="1">
    <source>
        <dbReference type="ARBA" id="ARBA00004196"/>
    </source>
</evidence>
<evidence type="ECO:0000256" key="4">
    <source>
        <dbReference type="ARBA" id="ARBA00023284"/>
    </source>
</evidence>
<keyword evidence="2" id="KW-0201">Cytochrome c-type biogenesis</keyword>
<dbReference type="SUPFAM" id="SSF52833">
    <property type="entry name" value="Thioredoxin-like"/>
    <property type="match status" value="1"/>
</dbReference>
<dbReference type="CDD" id="cd02966">
    <property type="entry name" value="TlpA_like_family"/>
    <property type="match status" value="1"/>
</dbReference>
<dbReference type="Gene3D" id="3.40.30.10">
    <property type="entry name" value="Glutaredoxin"/>
    <property type="match status" value="1"/>
</dbReference>
<dbReference type="Proteomes" id="UP000326837">
    <property type="component" value="Chromosome"/>
</dbReference>
<dbReference type="InterPro" id="IPR017937">
    <property type="entry name" value="Thioredoxin_CS"/>
</dbReference>
<dbReference type="RefSeq" id="WP_152097146.1">
    <property type="nucleotide sequence ID" value="NZ_AP021861.1"/>
</dbReference>
<dbReference type="AlphaFoldDB" id="A0A5K7X2M4"/>